<accession>A0A5B0S6H1</accession>
<proteinExistence type="predicted"/>
<sequence>MTMCASTVRELDEIGKTYLPFPDCMQIFTAPDFMPPDLILRFRLLLEHPRLKDPINRSKP</sequence>
<comment type="caution">
    <text evidence="1">The sequence shown here is derived from an EMBL/GenBank/DDBJ whole genome shotgun (WGS) entry which is preliminary data.</text>
</comment>
<organism evidence="1 2">
    <name type="scientific">Puccinia graminis f. sp. tritici</name>
    <dbReference type="NCBI Taxonomy" id="56615"/>
    <lineage>
        <taxon>Eukaryota</taxon>
        <taxon>Fungi</taxon>
        <taxon>Dikarya</taxon>
        <taxon>Basidiomycota</taxon>
        <taxon>Pucciniomycotina</taxon>
        <taxon>Pucciniomycetes</taxon>
        <taxon>Pucciniales</taxon>
        <taxon>Pucciniaceae</taxon>
        <taxon>Puccinia</taxon>
    </lineage>
</organism>
<reference evidence="1 2" key="1">
    <citation type="submission" date="2019-05" db="EMBL/GenBank/DDBJ databases">
        <title>Emergence of the Ug99 lineage of the wheat stem rust pathogen through somatic hybridization.</title>
        <authorList>
            <person name="Li F."/>
            <person name="Upadhyaya N.M."/>
            <person name="Sperschneider J."/>
            <person name="Matny O."/>
            <person name="Nguyen-Phuc H."/>
            <person name="Mago R."/>
            <person name="Raley C."/>
            <person name="Miller M.E."/>
            <person name="Silverstein K.A.T."/>
            <person name="Henningsen E."/>
            <person name="Hirsch C.D."/>
            <person name="Visser B."/>
            <person name="Pretorius Z.A."/>
            <person name="Steffenson B.J."/>
            <person name="Schwessinger B."/>
            <person name="Dodds P.N."/>
            <person name="Figueroa M."/>
        </authorList>
    </citation>
    <scope>NUCLEOTIDE SEQUENCE [LARGE SCALE GENOMIC DNA]</scope>
    <source>
        <strain evidence="1 2">Ug99</strain>
    </source>
</reference>
<protein>
    <submittedName>
        <fullName evidence="1">Uncharacterized protein</fullName>
    </submittedName>
</protein>
<name>A0A5B0S6H1_PUCGR</name>
<dbReference type="EMBL" id="VDEP01000070">
    <property type="protein sequence ID" value="KAA1133816.1"/>
    <property type="molecule type" value="Genomic_DNA"/>
</dbReference>
<evidence type="ECO:0000313" key="1">
    <source>
        <dbReference type="EMBL" id="KAA1133816.1"/>
    </source>
</evidence>
<evidence type="ECO:0000313" key="2">
    <source>
        <dbReference type="Proteomes" id="UP000325313"/>
    </source>
</evidence>
<gene>
    <name evidence="1" type="ORF">PGTUg99_022254</name>
</gene>
<dbReference type="AlphaFoldDB" id="A0A5B0S6H1"/>
<dbReference type="Proteomes" id="UP000325313">
    <property type="component" value="Unassembled WGS sequence"/>
</dbReference>